<keyword evidence="5" id="KW-1185">Reference proteome</keyword>
<dbReference type="GO" id="GO:0046872">
    <property type="term" value="F:metal ion binding"/>
    <property type="evidence" value="ECO:0007669"/>
    <property type="project" value="UniProtKB-KW"/>
</dbReference>
<gene>
    <name evidence="4" type="ordered locus">MK1192</name>
</gene>
<dbReference type="NCBIfam" id="TIGR00486">
    <property type="entry name" value="YbgI_SA1388"/>
    <property type="match status" value="1"/>
</dbReference>
<dbReference type="FunCoup" id="Q8TW44">
    <property type="interactions" value="89"/>
</dbReference>
<dbReference type="Pfam" id="PF01784">
    <property type="entry name" value="DUF34_NIF3"/>
    <property type="match status" value="1"/>
</dbReference>
<dbReference type="HOGENOM" id="CLU_037423_2_0_2"/>
<feature type="binding site" evidence="3">
    <location>
        <position position="216"/>
    </location>
    <ligand>
        <name>a divalent metal cation</name>
        <dbReference type="ChEBI" id="CHEBI:60240"/>
        <label>1</label>
    </ligand>
</feature>
<sequence>MAMVREVIDFVEELAPPDLAEDWDNPGIQVCPPGGLDRKAERVLVALDATHALERAGDADLVLTHHPLLFRPPRRIGGRWYRVLRAVLEADAVFYAAHTNLDRAEGGVADTLARRLNLRVEREACDGFGRLCEVPGSEEELLNALRNLSPLTTVYGDWEGVSRVLVVPGAAPDGLVMECLRCGVDAVIAGEIKYHTRAELLEEGIAVVELGHEYSELPGVQELARRVREEFRDLNVEVVPPPDITIIR</sequence>
<dbReference type="Proteomes" id="UP000001826">
    <property type="component" value="Chromosome"/>
</dbReference>
<dbReference type="KEGG" id="mka:MK1192"/>
<accession>Q8TW44</accession>
<dbReference type="EnsemblBacteria" id="AAM02405">
    <property type="protein sequence ID" value="AAM02405"/>
    <property type="gene ID" value="MK1192"/>
</dbReference>
<dbReference type="EMBL" id="AE009439">
    <property type="protein sequence ID" value="AAM02405.1"/>
    <property type="molecule type" value="Genomic_DNA"/>
</dbReference>
<evidence type="ECO:0000256" key="1">
    <source>
        <dbReference type="ARBA" id="ARBA00006964"/>
    </source>
</evidence>
<keyword evidence="2 3" id="KW-0479">Metal-binding</keyword>
<dbReference type="PANTHER" id="PTHR13799:SF14">
    <property type="entry name" value="GTP CYCLOHYDROLASE 1 TYPE 2 HOMOLOG"/>
    <property type="match status" value="1"/>
</dbReference>
<proteinExistence type="inferred from homology"/>
<feature type="binding site" evidence="3">
    <location>
        <position position="102"/>
    </location>
    <ligand>
        <name>a divalent metal cation</name>
        <dbReference type="ChEBI" id="CHEBI:60240"/>
        <label>1</label>
    </ligand>
</feature>
<dbReference type="OrthoDB" id="85198at2157"/>
<dbReference type="InterPro" id="IPR036069">
    <property type="entry name" value="DUF34/NIF3_sf"/>
</dbReference>
<dbReference type="STRING" id="190192.MK1192"/>
<dbReference type="GO" id="GO:0005737">
    <property type="term" value="C:cytoplasm"/>
    <property type="evidence" value="ECO:0007669"/>
    <property type="project" value="TreeGrafter"/>
</dbReference>
<comment type="similarity">
    <text evidence="1">Belongs to the GTP cyclohydrolase I type 2/NIF3 family.</text>
</comment>
<evidence type="ECO:0000313" key="5">
    <source>
        <dbReference type="Proteomes" id="UP000001826"/>
    </source>
</evidence>
<protein>
    <submittedName>
        <fullName evidence="4">Uncharacterized conserved protein</fullName>
    </submittedName>
</protein>
<feature type="binding site" evidence="3">
    <location>
        <position position="66"/>
    </location>
    <ligand>
        <name>a divalent metal cation</name>
        <dbReference type="ChEBI" id="CHEBI:60240"/>
        <label>1</label>
    </ligand>
</feature>
<dbReference type="PaxDb" id="190192-MK1192"/>
<name>Q8TW44_METKA</name>
<dbReference type="InterPro" id="IPR002678">
    <property type="entry name" value="DUF34/NIF3"/>
</dbReference>
<dbReference type="SUPFAM" id="SSF102705">
    <property type="entry name" value="NIF3 (NGG1p interacting factor 3)-like"/>
    <property type="match status" value="1"/>
</dbReference>
<dbReference type="InParanoid" id="Q8TW44"/>
<dbReference type="Gene3D" id="3.40.1390.30">
    <property type="entry name" value="NIF3 (NGG1p interacting factor 3)-like"/>
    <property type="match status" value="2"/>
</dbReference>
<dbReference type="AlphaFoldDB" id="Q8TW44"/>
<dbReference type="PATRIC" id="fig|190192.8.peg.1293"/>
<dbReference type="PANTHER" id="PTHR13799">
    <property type="entry name" value="NGG1 INTERACTING FACTOR 3"/>
    <property type="match status" value="1"/>
</dbReference>
<reference evidence="4 5" key="1">
    <citation type="journal article" date="2002" name="Proc. Natl. Acad. Sci. U.S.A.">
        <title>The complete genome of hyperthermophile Methanopyrus kandleri AV19 and monophyly of archaeal methanogens.</title>
        <authorList>
            <person name="Slesarev A.I."/>
            <person name="Mezhevaya K.V."/>
            <person name="Makarova K.S."/>
            <person name="Polushin N.N."/>
            <person name="Shcherbinina O.V."/>
            <person name="Shakhova V.V."/>
            <person name="Belova G.I."/>
            <person name="Aravind L."/>
            <person name="Natale D.A."/>
            <person name="Rogozin I.B."/>
            <person name="Tatusov R.L."/>
            <person name="Wolf Y.I."/>
            <person name="Stetter K.O."/>
            <person name="Malykh A.G."/>
            <person name="Koonin E.V."/>
            <person name="Kozyavkin S.A."/>
        </authorList>
    </citation>
    <scope>NUCLEOTIDE SEQUENCE [LARGE SCALE GENOMIC DNA]</scope>
    <source>
        <strain evidence="5">AV19 / DSM 6324 / JCM 9639 / NBRC 100938</strain>
    </source>
</reference>
<feature type="binding site" evidence="3">
    <location>
        <position position="212"/>
    </location>
    <ligand>
        <name>a divalent metal cation</name>
        <dbReference type="ChEBI" id="CHEBI:60240"/>
        <label>1</label>
    </ligand>
</feature>
<evidence type="ECO:0000313" key="4">
    <source>
        <dbReference type="EMBL" id="AAM02405.1"/>
    </source>
</evidence>
<dbReference type="FunFam" id="3.40.1390.30:FF:000001">
    <property type="entry name" value="GTP cyclohydrolase 1 type 2"/>
    <property type="match status" value="1"/>
</dbReference>
<evidence type="ECO:0000256" key="3">
    <source>
        <dbReference type="PIRSR" id="PIRSR602678-1"/>
    </source>
</evidence>
<organism evidence="4 5">
    <name type="scientific">Methanopyrus kandleri (strain AV19 / DSM 6324 / JCM 9639 / NBRC 100938)</name>
    <dbReference type="NCBI Taxonomy" id="190192"/>
    <lineage>
        <taxon>Archaea</taxon>
        <taxon>Methanobacteriati</taxon>
        <taxon>Methanobacteriota</taxon>
        <taxon>Methanomada group</taxon>
        <taxon>Methanopyri</taxon>
        <taxon>Methanopyrales</taxon>
        <taxon>Methanopyraceae</taxon>
        <taxon>Methanopyrus</taxon>
    </lineage>
</organism>
<feature type="binding site" evidence="3">
    <location>
        <position position="65"/>
    </location>
    <ligand>
        <name>a divalent metal cation</name>
        <dbReference type="ChEBI" id="CHEBI:60240"/>
        <label>1</label>
    </ligand>
</feature>
<evidence type="ECO:0000256" key="2">
    <source>
        <dbReference type="ARBA" id="ARBA00022723"/>
    </source>
</evidence>